<accession>A0A5B7GCB7</accession>
<keyword evidence="1" id="KW-0695">RNA-directed DNA polymerase</keyword>
<keyword evidence="2" id="KW-1185">Reference proteome</keyword>
<dbReference type="AlphaFoldDB" id="A0A5B7GCB7"/>
<dbReference type="OrthoDB" id="412981at2759"/>
<keyword evidence="1" id="KW-0808">Transferase</keyword>
<evidence type="ECO:0000313" key="1">
    <source>
        <dbReference type="EMBL" id="MPC54778.1"/>
    </source>
</evidence>
<reference evidence="1 2" key="1">
    <citation type="submission" date="2019-05" db="EMBL/GenBank/DDBJ databases">
        <title>Another draft genome of Portunus trituberculatus and its Hox gene families provides insights of decapod evolution.</title>
        <authorList>
            <person name="Jeong J.-H."/>
            <person name="Song I."/>
            <person name="Kim S."/>
            <person name="Choi T."/>
            <person name="Kim D."/>
            <person name="Ryu S."/>
            <person name="Kim W."/>
        </authorList>
    </citation>
    <scope>NUCLEOTIDE SEQUENCE [LARGE SCALE GENOMIC DNA]</scope>
    <source>
        <tissue evidence="1">Muscle</tissue>
    </source>
</reference>
<dbReference type="Proteomes" id="UP000324222">
    <property type="component" value="Unassembled WGS sequence"/>
</dbReference>
<dbReference type="GO" id="GO:0003964">
    <property type="term" value="F:RNA-directed DNA polymerase activity"/>
    <property type="evidence" value="ECO:0007669"/>
    <property type="project" value="UniProtKB-KW"/>
</dbReference>
<dbReference type="PANTHER" id="PTHR33395">
    <property type="entry name" value="TRANSCRIPTASE, PUTATIVE-RELATED-RELATED"/>
    <property type="match status" value="1"/>
</dbReference>
<gene>
    <name evidence="1" type="primary">pol_36</name>
    <name evidence="1" type="ORF">E2C01_048704</name>
</gene>
<comment type="caution">
    <text evidence="1">The sequence shown here is derived from an EMBL/GenBank/DDBJ whole genome shotgun (WGS) entry which is preliminary data.</text>
</comment>
<organism evidence="1 2">
    <name type="scientific">Portunus trituberculatus</name>
    <name type="common">Swimming crab</name>
    <name type="synonym">Neptunus trituberculatus</name>
    <dbReference type="NCBI Taxonomy" id="210409"/>
    <lineage>
        <taxon>Eukaryota</taxon>
        <taxon>Metazoa</taxon>
        <taxon>Ecdysozoa</taxon>
        <taxon>Arthropoda</taxon>
        <taxon>Crustacea</taxon>
        <taxon>Multicrustacea</taxon>
        <taxon>Malacostraca</taxon>
        <taxon>Eumalacostraca</taxon>
        <taxon>Eucarida</taxon>
        <taxon>Decapoda</taxon>
        <taxon>Pleocyemata</taxon>
        <taxon>Brachyura</taxon>
        <taxon>Eubrachyura</taxon>
        <taxon>Portunoidea</taxon>
        <taxon>Portunidae</taxon>
        <taxon>Portuninae</taxon>
        <taxon>Portunus</taxon>
    </lineage>
</organism>
<name>A0A5B7GCB7_PORTR</name>
<sequence length="210" mass="23177">MDYIVYCKCELDVHVQQHTITGKEAAAKDGGQERSASDVQPYNLNLLAEHFSRKMTISDLTRLPLLPPVVAGDTLTSLTTTEEEVRAALTKLEEDKAVGPDELSPRVLRRCATKLAPPLTLIFGAIPRHNRWPRAWKVCHVVPVHIKGSKGVVENYLPVSLLSVAGKVLEGIIAAQLTKHLESQNLLSDRQFGFRKVCSAADLNHLLISE</sequence>
<protein>
    <submittedName>
        <fullName evidence="1">RNA-directed DNA polymerase from mobile element jockey</fullName>
    </submittedName>
</protein>
<keyword evidence="1" id="KW-0548">Nucleotidyltransferase</keyword>
<proteinExistence type="predicted"/>
<evidence type="ECO:0000313" key="2">
    <source>
        <dbReference type="Proteomes" id="UP000324222"/>
    </source>
</evidence>
<dbReference type="PANTHER" id="PTHR33395:SF22">
    <property type="entry name" value="REVERSE TRANSCRIPTASE DOMAIN-CONTAINING PROTEIN"/>
    <property type="match status" value="1"/>
</dbReference>
<dbReference type="EMBL" id="VSRR010012632">
    <property type="protein sequence ID" value="MPC54778.1"/>
    <property type="molecule type" value="Genomic_DNA"/>
</dbReference>